<name>A0A017RWK6_9CLOT</name>
<reference evidence="1 2" key="1">
    <citation type="journal article" date="2014" name="Genome Announc.">
        <title>Draft Genome Sequence of Fervidicella metallireducens Strain AeBT, an Iron-Reducing Thermoanaerobe from the Great Artesian Basin.</title>
        <authorList>
            <person name="Patel B.K."/>
        </authorList>
    </citation>
    <scope>NUCLEOTIDE SEQUENCE [LARGE SCALE GENOMIC DNA]</scope>
    <source>
        <strain evidence="1 2">AeB</strain>
    </source>
</reference>
<organism evidence="1 2">
    <name type="scientific">Fervidicella metallireducens AeB</name>
    <dbReference type="NCBI Taxonomy" id="1403537"/>
    <lineage>
        <taxon>Bacteria</taxon>
        <taxon>Bacillati</taxon>
        <taxon>Bacillota</taxon>
        <taxon>Clostridia</taxon>
        <taxon>Eubacteriales</taxon>
        <taxon>Clostridiaceae</taxon>
        <taxon>Fervidicella</taxon>
    </lineage>
</organism>
<keyword evidence="2" id="KW-1185">Reference proteome</keyword>
<protein>
    <submittedName>
        <fullName evidence="1">Uncharacterized protein</fullName>
    </submittedName>
</protein>
<evidence type="ECO:0000313" key="2">
    <source>
        <dbReference type="Proteomes" id="UP000019681"/>
    </source>
</evidence>
<sequence length="158" mass="18279">MSNSPDKEIMGIEKLSELDADIVYYNGLQCFVKFNIEGYEISYGYNINAKNKFYLQRIKPYPMPAGVFDDVNDVINVIKIDIDLFKNAVKSGKLEKFINISTEILNVVRNFEDLFLYYNVSPEIFNELNQIIGILKEKILTGARESKRVYTENEPKTI</sequence>
<gene>
    <name evidence="1" type="ORF">Q428_04810</name>
</gene>
<accession>A0A017RWK6</accession>
<proteinExistence type="predicted"/>
<dbReference type="STRING" id="1403537.Q428_04810"/>
<dbReference type="Proteomes" id="UP000019681">
    <property type="component" value="Unassembled WGS sequence"/>
</dbReference>
<dbReference type="AlphaFoldDB" id="A0A017RWK6"/>
<dbReference type="OrthoDB" id="2057137at2"/>
<dbReference type="RefSeq" id="WP_051514930.1">
    <property type="nucleotide sequence ID" value="NZ_AZQP01000010.1"/>
</dbReference>
<dbReference type="EMBL" id="AZQP01000010">
    <property type="protein sequence ID" value="EYE88971.1"/>
    <property type="molecule type" value="Genomic_DNA"/>
</dbReference>
<comment type="caution">
    <text evidence="1">The sequence shown here is derived from an EMBL/GenBank/DDBJ whole genome shotgun (WGS) entry which is preliminary data.</text>
</comment>
<evidence type="ECO:0000313" key="1">
    <source>
        <dbReference type="EMBL" id="EYE88971.1"/>
    </source>
</evidence>